<keyword evidence="3" id="KW-1185">Reference proteome</keyword>
<dbReference type="SUPFAM" id="SSF53474">
    <property type="entry name" value="alpha/beta-Hydrolases"/>
    <property type="match status" value="1"/>
</dbReference>
<dbReference type="InterPro" id="IPR012908">
    <property type="entry name" value="PGAP1-ab_dom-like"/>
</dbReference>
<dbReference type="Gene3D" id="3.40.50.1820">
    <property type="entry name" value="alpha/beta hydrolase"/>
    <property type="match status" value="1"/>
</dbReference>
<dbReference type="RefSeq" id="WP_273602412.1">
    <property type="nucleotide sequence ID" value="NZ_JAQQXT010000021.1"/>
</dbReference>
<dbReference type="Pfam" id="PF07819">
    <property type="entry name" value="PGAP1"/>
    <property type="match status" value="1"/>
</dbReference>
<feature type="domain" description="GPI inositol-deacylase PGAP1-like alpha/beta" evidence="1">
    <location>
        <begin position="152"/>
        <end position="319"/>
    </location>
</feature>
<keyword evidence="2" id="KW-0378">Hydrolase</keyword>
<dbReference type="GO" id="GO:0016787">
    <property type="term" value="F:hydrolase activity"/>
    <property type="evidence" value="ECO:0007669"/>
    <property type="project" value="UniProtKB-KW"/>
</dbReference>
<sequence>MNSNRPRRKAHHLQATDLRGIAQLGSQATAGIARIVEGVHQSIWARLGMPGGPAPGQTRGVTGLAYRSVHGVNRLVGASLQALLKRLEPMLQSGSESTEQQESPQRAALLAALNGVMGDHLLATGNPLATIMGMRWKGLALNWQALPPEFKPNGKVLLLIHGLCMNDLQWQASDKVGTVDHGQTLAAALGYTPIYLRYNSGLHTSQNGRELAAQLELLLRHWPVPVEEISIVAHSMGGLLTRSACHIAGEQSLTWLPLLKNIIFLGTPHHGAPLERAGNWIDVLLGSTSYTAPLAKLGQLRSAGITDLRHGHVRDEDWQGDDRFHQLPDQRLITPLPAGINCFAVAATMSAKTAKRGGALANRLIGDGLVPLHSALGEHSDPRRDLGFAKSEQLVCYRMNHMELLSSPVVCQQLLNWLQARPQKQTKQ</sequence>
<dbReference type="Proteomes" id="UP001221189">
    <property type="component" value="Unassembled WGS sequence"/>
</dbReference>
<evidence type="ECO:0000313" key="2">
    <source>
        <dbReference type="EMBL" id="MDC8774409.1"/>
    </source>
</evidence>
<accession>A0ABT5KLL2</accession>
<reference evidence="2 3" key="1">
    <citation type="submission" date="2022-10" db="EMBL/GenBank/DDBJ databases">
        <title>Paucibacter sp. hw1 Genome sequencing.</title>
        <authorList>
            <person name="Park S."/>
        </authorList>
    </citation>
    <scope>NUCLEOTIDE SEQUENCE [LARGE SCALE GENOMIC DNA]</scope>
    <source>
        <strain evidence="3">hw1</strain>
    </source>
</reference>
<evidence type="ECO:0000313" key="3">
    <source>
        <dbReference type="Proteomes" id="UP001221189"/>
    </source>
</evidence>
<dbReference type="InterPro" id="IPR029058">
    <property type="entry name" value="AB_hydrolase_fold"/>
</dbReference>
<protein>
    <submittedName>
        <fullName evidence="2">Alpha/beta hydrolase</fullName>
    </submittedName>
</protein>
<evidence type="ECO:0000259" key="1">
    <source>
        <dbReference type="Pfam" id="PF07819"/>
    </source>
</evidence>
<proteinExistence type="predicted"/>
<organism evidence="2 3">
    <name type="scientific">Roseateles albus</name>
    <dbReference type="NCBI Taxonomy" id="2987525"/>
    <lineage>
        <taxon>Bacteria</taxon>
        <taxon>Pseudomonadati</taxon>
        <taxon>Pseudomonadota</taxon>
        <taxon>Betaproteobacteria</taxon>
        <taxon>Burkholderiales</taxon>
        <taxon>Sphaerotilaceae</taxon>
        <taxon>Roseateles</taxon>
    </lineage>
</organism>
<dbReference type="EMBL" id="JAQQXT010000021">
    <property type="protein sequence ID" value="MDC8774409.1"/>
    <property type="molecule type" value="Genomic_DNA"/>
</dbReference>
<gene>
    <name evidence="2" type="ORF">PRZ03_22830</name>
</gene>
<comment type="caution">
    <text evidence="2">The sequence shown here is derived from an EMBL/GenBank/DDBJ whole genome shotgun (WGS) entry which is preliminary data.</text>
</comment>
<name>A0ABT5KLL2_9BURK</name>